<dbReference type="Proteomes" id="UP000255697">
    <property type="component" value="Segment"/>
</dbReference>
<evidence type="ECO:0000313" key="2">
    <source>
        <dbReference type="EMBL" id="AXF40588.1"/>
    </source>
</evidence>
<dbReference type="GeneID" id="55810050"/>
<dbReference type="InterPro" id="IPR033390">
    <property type="entry name" value="Rv2179c-like"/>
</dbReference>
<feature type="domain" description="3'-5' exoribonuclease Rv2179c-like" evidence="1">
    <location>
        <begin position="5"/>
        <end position="188"/>
    </location>
</feature>
<dbReference type="Pfam" id="PF16473">
    <property type="entry name" value="Rv2179c-like"/>
    <property type="match status" value="1"/>
</dbReference>
<keyword evidence="2" id="KW-0378">Hydrolase</keyword>
<keyword evidence="3" id="KW-1185">Reference proteome</keyword>
<dbReference type="RefSeq" id="YP_009880789.1">
    <property type="nucleotide sequence ID" value="NC_049438.1"/>
</dbReference>
<dbReference type="EMBL" id="MH460829">
    <property type="protein sequence ID" value="AXF40588.1"/>
    <property type="molecule type" value="Genomic_DNA"/>
</dbReference>
<name>A0A345AUK5_9CAUD</name>
<keyword evidence="2" id="KW-0540">Nuclease</keyword>
<accession>A0A345AUK5</accession>
<evidence type="ECO:0000259" key="1">
    <source>
        <dbReference type="Pfam" id="PF16473"/>
    </source>
</evidence>
<proteinExistence type="predicted"/>
<gene>
    <name evidence="2" type="primary">dexA</name>
    <name evidence="2" type="ORF">Ac3_019</name>
</gene>
<organism evidence="2 3">
    <name type="scientific">Acinetobacter phage vB_ApiM_fHyAci03</name>
    <dbReference type="NCBI Taxonomy" id="2269366"/>
    <lineage>
        <taxon>Viruses</taxon>
        <taxon>Duplodnaviria</taxon>
        <taxon>Heunggongvirae</taxon>
        <taxon>Uroviricota</taxon>
        <taxon>Caudoviricetes</taxon>
        <taxon>Pantevenvirales</taxon>
        <taxon>Straboviridae</taxon>
        <taxon>Twarogvirinae</taxon>
        <taxon>Lazarusvirus</taxon>
        <taxon>Lazarusvirus fhyacithree</taxon>
    </lineage>
</organism>
<protein>
    <submittedName>
        <fullName evidence="2">Exonuclease A</fullName>
    </submittedName>
</protein>
<dbReference type="KEGG" id="vg:55810050"/>
<evidence type="ECO:0000313" key="3">
    <source>
        <dbReference type="Proteomes" id="UP000255697"/>
    </source>
</evidence>
<dbReference type="GO" id="GO:0004527">
    <property type="term" value="F:exonuclease activity"/>
    <property type="evidence" value="ECO:0007669"/>
    <property type="project" value="UniProtKB-KW"/>
</dbReference>
<sequence>MAKYNDFIIDLETLGNKPDCIVVDVSILIFDPDPKVMQPLDELIKNGKRFKLNLESQKGVRSTTPSTVKWWMEQSPEAKKNLLPSSDDVTVEEAVTQILAFLKENGINQWKSQGWCRGMSFDFPIFVDMIRQTFKTNDTDKLEPIKFHCQRDIRTAIEAYSLVRGMTKTPLRKGILDGFVHHDSIHDCAKDVIMLKMAQRYALQLEEIPAPEDTDPFTV</sequence>
<dbReference type="SUPFAM" id="SSF53098">
    <property type="entry name" value="Ribonuclease H-like"/>
    <property type="match status" value="1"/>
</dbReference>
<dbReference type="InterPro" id="IPR012337">
    <property type="entry name" value="RNaseH-like_sf"/>
</dbReference>
<keyword evidence="2" id="KW-0269">Exonuclease</keyword>
<reference evidence="3" key="1">
    <citation type="submission" date="2018-06" db="EMBL/GenBank/DDBJ databases">
        <title>Whole genome analysis of phage vB_ApiM_fHyAci03 infecting Acinetobacter pittii.</title>
        <authorList>
            <person name="Kiljunen S."/>
            <person name="Wicklund A."/>
            <person name="Skurnik M."/>
        </authorList>
    </citation>
    <scope>NUCLEOTIDE SEQUENCE [LARGE SCALE GENOMIC DNA]</scope>
</reference>